<dbReference type="CDD" id="cd06222">
    <property type="entry name" value="RNase_H_like"/>
    <property type="match status" value="1"/>
</dbReference>
<accession>A0ABC8V086</accession>
<dbReference type="InterPro" id="IPR036397">
    <property type="entry name" value="RNaseH_sf"/>
</dbReference>
<organism evidence="2 3">
    <name type="scientific">Ilex paraguariensis</name>
    <name type="common">yerba mate</name>
    <dbReference type="NCBI Taxonomy" id="185542"/>
    <lineage>
        <taxon>Eukaryota</taxon>
        <taxon>Viridiplantae</taxon>
        <taxon>Streptophyta</taxon>
        <taxon>Embryophyta</taxon>
        <taxon>Tracheophyta</taxon>
        <taxon>Spermatophyta</taxon>
        <taxon>Magnoliopsida</taxon>
        <taxon>eudicotyledons</taxon>
        <taxon>Gunneridae</taxon>
        <taxon>Pentapetalae</taxon>
        <taxon>asterids</taxon>
        <taxon>campanulids</taxon>
        <taxon>Aquifoliales</taxon>
        <taxon>Aquifoliaceae</taxon>
        <taxon>Ilex</taxon>
    </lineage>
</organism>
<evidence type="ECO:0000259" key="1">
    <source>
        <dbReference type="Pfam" id="PF13456"/>
    </source>
</evidence>
<dbReference type="PANTHER" id="PTHR47723:SF19">
    <property type="entry name" value="POLYNUCLEOTIDYL TRANSFERASE, RIBONUCLEASE H-LIKE SUPERFAMILY PROTEIN"/>
    <property type="match status" value="1"/>
</dbReference>
<comment type="caution">
    <text evidence="2">The sequence shown here is derived from an EMBL/GenBank/DDBJ whole genome shotgun (WGS) entry which is preliminary data.</text>
</comment>
<dbReference type="InterPro" id="IPR053151">
    <property type="entry name" value="RNase_H-like"/>
</dbReference>
<sequence>MKQAPIHTWASPENGAFKINVDTTMGTEHSFSTALARKMGGTFAEARKPLLAIWAEEERWNHVTIENDSQTVVHAVMLNHIKVPWAIWPIVHDHKHLLKKHPDWSIVHTYRDANVLAYELAK</sequence>
<dbReference type="PANTHER" id="PTHR47723">
    <property type="entry name" value="OS05G0353850 PROTEIN"/>
    <property type="match status" value="1"/>
</dbReference>
<gene>
    <name evidence="2" type="ORF">ILEXP_LOCUS57254</name>
</gene>
<dbReference type="AlphaFoldDB" id="A0ABC8V086"/>
<dbReference type="Proteomes" id="UP001642360">
    <property type="component" value="Unassembled WGS sequence"/>
</dbReference>
<dbReference type="InterPro" id="IPR044730">
    <property type="entry name" value="RNase_H-like_dom_plant"/>
</dbReference>
<dbReference type="SUPFAM" id="SSF53098">
    <property type="entry name" value="Ribonuclease H-like"/>
    <property type="match status" value="1"/>
</dbReference>
<reference evidence="2 3" key="1">
    <citation type="submission" date="2024-02" db="EMBL/GenBank/DDBJ databases">
        <authorList>
            <person name="Vignale AGUSTIN F."/>
            <person name="Sosa J E."/>
            <person name="Modenutti C."/>
        </authorList>
    </citation>
    <scope>NUCLEOTIDE SEQUENCE [LARGE SCALE GENOMIC DNA]</scope>
</reference>
<evidence type="ECO:0000313" key="3">
    <source>
        <dbReference type="Proteomes" id="UP001642360"/>
    </source>
</evidence>
<keyword evidence="3" id="KW-1185">Reference proteome</keyword>
<protein>
    <recommendedName>
        <fullName evidence="1">RNase H type-1 domain-containing protein</fullName>
    </recommendedName>
</protein>
<dbReference type="Gene3D" id="3.30.420.10">
    <property type="entry name" value="Ribonuclease H-like superfamily/Ribonuclease H"/>
    <property type="match status" value="1"/>
</dbReference>
<dbReference type="InterPro" id="IPR012337">
    <property type="entry name" value="RNaseH-like_sf"/>
</dbReference>
<feature type="domain" description="RNase H type-1" evidence="1">
    <location>
        <begin position="34"/>
        <end position="122"/>
    </location>
</feature>
<dbReference type="Pfam" id="PF13456">
    <property type="entry name" value="RVT_3"/>
    <property type="match status" value="1"/>
</dbReference>
<dbReference type="EMBL" id="CAUOFW020009691">
    <property type="protein sequence ID" value="CAK9186753.1"/>
    <property type="molecule type" value="Genomic_DNA"/>
</dbReference>
<proteinExistence type="predicted"/>
<dbReference type="InterPro" id="IPR002156">
    <property type="entry name" value="RNaseH_domain"/>
</dbReference>
<name>A0ABC8V086_9AQUA</name>
<evidence type="ECO:0000313" key="2">
    <source>
        <dbReference type="EMBL" id="CAK9186753.1"/>
    </source>
</evidence>